<organism evidence="1 2">
    <name type="scientific">Shivajiella indica</name>
    <dbReference type="NCBI Taxonomy" id="872115"/>
    <lineage>
        <taxon>Bacteria</taxon>
        <taxon>Pseudomonadati</taxon>
        <taxon>Bacteroidota</taxon>
        <taxon>Cytophagia</taxon>
        <taxon>Cytophagales</taxon>
        <taxon>Cyclobacteriaceae</taxon>
        <taxon>Shivajiella</taxon>
    </lineage>
</organism>
<dbReference type="Proteomes" id="UP001597414">
    <property type="component" value="Unassembled WGS sequence"/>
</dbReference>
<evidence type="ECO:0000313" key="1">
    <source>
        <dbReference type="EMBL" id="MFD2201925.1"/>
    </source>
</evidence>
<comment type="caution">
    <text evidence="1">The sequence shown here is derived from an EMBL/GenBank/DDBJ whole genome shotgun (WGS) entry which is preliminary data.</text>
</comment>
<evidence type="ECO:0000313" key="2">
    <source>
        <dbReference type="Proteomes" id="UP001597414"/>
    </source>
</evidence>
<dbReference type="EMBL" id="JBHUIV010000016">
    <property type="protein sequence ID" value="MFD2201925.1"/>
    <property type="molecule type" value="Genomic_DNA"/>
</dbReference>
<proteinExistence type="predicted"/>
<protein>
    <submittedName>
        <fullName evidence="1">DNA polymerase III subunit gamma/tau</fullName>
    </submittedName>
</protein>
<dbReference type="RefSeq" id="WP_380802098.1">
    <property type="nucleotide sequence ID" value="NZ_JBHUIV010000016.1"/>
</dbReference>
<gene>
    <name evidence="1" type="ORF">ACFSKV_10115</name>
</gene>
<keyword evidence="2" id="KW-1185">Reference proteome</keyword>
<accession>A0ABW5BAR0</accession>
<reference evidence="2" key="1">
    <citation type="journal article" date="2019" name="Int. J. Syst. Evol. Microbiol.">
        <title>The Global Catalogue of Microorganisms (GCM) 10K type strain sequencing project: providing services to taxonomists for standard genome sequencing and annotation.</title>
        <authorList>
            <consortium name="The Broad Institute Genomics Platform"/>
            <consortium name="The Broad Institute Genome Sequencing Center for Infectious Disease"/>
            <person name="Wu L."/>
            <person name="Ma J."/>
        </authorList>
    </citation>
    <scope>NUCLEOTIDE SEQUENCE [LARGE SCALE GENOMIC DNA]</scope>
    <source>
        <strain evidence="2">KCTC 19812</strain>
    </source>
</reference>
<sequence length="142" mass="16658">METRVSNHHESVSPPVPQLAEVFDLEKLQSVIAEVIEDYRSHHKNLEVTVLKQPVTLENETITFHLNGEIQQEIFNKIKPDVLSILRRKLNNYSIHVDQEIKEEDFSEKRKLYTSTDKLKYLIEKSPALVELQKRFGLETDF</sequence>
<name>A0ABW5BAR0_9BACT</name>